<proteinExistence type="predicted"/>
<comment type="caution">
    <text evidence="1">The sequence shown here is derived from an EMBL/GenBank/DDBJ whole genome shotgun (WGS) entry which is preliminary data.</text>
</comment>
<organism evidence="1 2">
    <name type="scientific">Dallia pectoralis</name>
    <name type="common">Alaska blackfish</name>
    <dbReference type="NCBI Taxonomy" id="75939"/>
    <lineage>
        <taxon>Eukaryota</taxon>
        <taxon>Metazoa</taxon>
        <taxon>Chordata</taxon>
        <taxon>Craniata</taxon>
        <taxon>Vertebrata</taxon>
        <taxon>Euteleostomi</taxon>
        <taxon>Actinopterygii</taxon>
        <taxon>Neopterygii</taxon>
        <taxon>Teleostei</taxon>
        <taxon>Protacanthopterygii</taxon>
        <taxon>Esociformes</taxon>
        <taxon>Umbridae</taxon>
        <taxon>Dallia</taxon>
    </lineage>
</organism>
<keyword evidence="2" id="KW-1185">Reference proteome</keyword>
<dbReference type="EMBL" id="CM055728">
    <property type="protein sequence ID" value="KAJ8016610.1"/>
    <property type="molecule type" value="Genomic_DNA"/>
</dbReference>
<evidence type="ECO:0000313" key="2">
    <source>
        <dbReference type="Proteomes" id="UP001157502"/>
    </source>
</evidence>
<name>A0ACC2HLQ0_DALPE</name>
<reference evidence="1" key="1">
    <citation type="submission" date="2021-05" db="EMBL/GenBank/DDBJ databases">
        <authorList>
            <person name="Pan Q."/>
            <person name="Jouanno E."/>
            <person name="Zahm M."/>
            <person name="Klopp C."/>
            <person name="Cabau C."/>
            <person name="Louis A."/>
            <person name="Berthelot C."/>
            <person name="Parey E."/>
            <person name="Roest Crollius H."/>
            <person name="Montfort J."/>
            <person name="Robinson-Rechavi M."/>
            <person name="Bouchez O."/>
            <person name="Lampietro C."/>
            <person name="Lopez Roques C."/>
            <person name="Donnadieu C."/>
            <person name="Postlethwait J."/>
            <person name="Bobe J."/>
            <person name="Dillon D."/>
            <person name="Chandos A."/>
            <person name="von Hippel F."/>
            <person name="Guiguen Y."/>
        </authorList>
    </citation>
    <scope>NUCLEOTIDE SEQUENCE</scope>
    <source>
        <strain evidence="1">YG-Jan2019</strain>
    </source>
</reference>
<accession>A0ACC2HLQ0</accession>
<gene>
    <name evidence="1" type="ORF">DPEC_G00009020</name>
</gene>
<sequence>MPSNQGQSSHLCQVLYRERDVTGRVSGDLWFDHNKWIDETDGLMLSRGLNMGVFTVSLLLIAVFSLGDAAARPLKCHKGWHKFGSHCFNFDTTPRSWTDAEKHCQSLAGHLASIHSKEESTFLEKLAGGSTITWIGGNDGGRPEMTQHRTWTWTDGSWFNYQNWAEGEPNNYNGVREPCIQMNFGDKHSWNDEVCEKLFASICSRSHQINHCCKHFLLE</sequence>
<protein>
    <submittedName>
        <fullName evidence="1">Uncharacterized protein</fullName>
    </submittedName>
</protein>
<evidence type="ECO:0000313" key="1">
    <source>
        <dbReference type="EMBL" id="KAJ8016610.1"/>
    </source>
</evidence>
<dbReference type="Proteomes" id="UP001157502">
    <property type="component" value="Chromosome 1"/>
</dbReference>